<organism evidence="3">
    <name type="scientific">Fagus sylvatica</name>
    <name type="common">Beechnut</name>
    <dbReference type="NCBI Taxonomy" id="28930"/>
    <lineage>
        <taxon>Eukaryota</taxon>
        <taxon>Viridiplantae</taxon>
        <taxon>Streptophyta</taxon>
        <taxon>Embryophyta</taxon>
        <taxon>Tracheophyta</taxon>
        <taxon>Spermatophyta</taxon>
        <taxon>Magnoliopsida</taxon>
        <taxon>eudicotyledons</taxon>
        <taxon>Gunneridae</taxon>
        <taxon>Pentapetalae</taxon>
        <taxon>rosids</taxon>
        <taxon>fabids</taxon>
        <taxon>Fagales</taxon>
        <taxon>Fagaceae</taxon>
        <taxon>Fagus</taxon>
    </lineage>
</organism>
<dbReference type="PANTHER" id="PTHR48145">
    <property type="entry name" value="NUCLEAR ENVELOPE-ASSOCIATED PROTEIN 1"/>
    <property type="match status" value="1"/>
</dbReference>
<protein>
    <submittedName>
        <fullName evidence="3">Uncharacterized protein</fullName>
    </submittedName>
</protein>
<proteinExistence type="predicted"/>
<feature type="coiled-coil region" evidence="1">
    <location>
        <begin position="32"/>
        <end position="105"/>
    </location>
</feature>
<keyword evidence="1" id="KW-0175">Coiled coil</keyword>
<evidence type="ECO:0000256" key="1">
    <source>
        <dbReference type="SAM" id="Coils"/>
    </source>
</evidence>
<evidence type="ECO:0000256" key="2">
    <source>
        <dbReference type="SAM" id="MobiDB-lite"/>
    </source>
</evidence>
<accession>A0A2N9GF36</accession>
<feature type="coiled-coil region" evidence="1">
    <location>
        <begin position="162"/>
        <end position="196"/>
    </location>
</feature>
<feature type="coiled-coil region" evidence="1">
    <location>
        <begin position="256"/>
        <end position="283"/>
    </location>
</feature>
<sequence>MSIVEKPSSSVVTAVSSSLPDSSSAREIDPLLKDLNEKKQSFRRNVVSLAAELKEVRSRLASQEQSCAKESLTRQACDFEAETKAKNMEEELGTLQMRLEERNAQLQASASTAEKYLKDLDDLRYQLSATRATADASAESAQSAQLQCLALAKELDVKNSSLKEHENRVTRLGEQLDNLQRDLQARESSQKQLKDEVIRIEHDIMQAISKAGAGKDCELRKLLDEVSPKNFEKINKLLLVKDEEIAKLKDEIKIMSANWKHKTKELESQLEKQRRADQELKKRVLKLEFCLQEARSQTRKLQRMGERRDKALKELRDQLAAKHQSAAMGAESQNFWESSGFKIVVSMSMLILVVFSKR</sequence>
<dbReference type="PANTHER" id="PTHR48145:SF5">
    <property type="entry name" value="NUCLEAR ENVELOPE-ASSOCIATED PROTEIN 2"/>
    <property type="match status" value="1"/>
</dbReference>
<dbReference type="InterPro" id="IPR049932">
    <property type="entry name" value="NEAP1-4"/>
</dbReference>
<dbReference type="AlphaFoldDB" id="A0A2N9GF36"/>
<feature type="region of interest" description="Disordered" evidence="2">
    <location>
        <begin position="1"/>
        <end position="26"/>
    </location>
</feature>
<name>A0A2N9GF36_FAGSY</name>
<feature type="compositionally biased region" description="Low complexity" evidence="2">
    <location>
        <begin position="8"/>
        <end position="23"/>
    </location>
</feature>
<evidence type="ECO:0000313" key="3">
    <source>
        <dbReference type="EMBL" id="SPC98212.1"/>
    </source>
</evidence>
<gene>
    <name evidence="3" type="ORF">FSB_LOCUS26094</name>
</gene>
<reference evidence="3" key="1">
    <citation type="submission" date="2018-02" db="EMBL/GenBank/DDBJ databases">
        <authorList>
            <person name="Cohen D.B."/>
            <person name="Kent A.D."/>
        </authorList>
    </citation>
    <scope>NUCLEOTIDE SEQUENCE</scope>
</reference>
<dbReference type="EMBL" id="OIVN01001846">
    <property type="protein sequence ID" value="SPC98212.1"/>
    <property type="molecule type" value="Genomic_DNA"/>
</dbReference>